<dbReference type="PANTHER" id="PTHR43877:SF5">
    <property type="entry name" value="BLL8307 PROTEIN"/>
    <property type="match status" value="1"/>
</dbReference>
<reference evidence="4" key="1">
    <citation type="submission" date="2022-10" db="EMBL/GenBank/DDBJ databases">
        <title>The WGS of Solirubrobacter sp. CPCC 204708.</title>
        <authorList>
            <person name="Jiang Z."/>
        </authorList>
    </citation>
    <scope>NUCLEOTIDE SEQUENCE</scope>
    <source>
        <strain evidence="4">CPCC 204708</strain>
    </source>
</reference>
<dbReference type="CDD" id="cd04301">
    <property type="entry name" value="NAT_SF"/>
    <property type="match status" value="1"/>
</dbReference>
<evidence type="ECO:0000259" key="3">
    <source>
        <dbReference type="PROSITE" id="PS51186"/>
    </source>
</evidence>
<organism evidence="4 5">
    <name type="scientific">Solirubrobacter deserti</name>
    <dbReference type="NCBI Taxonomy" id="2282478"/>
    <lineage>
        <taxon>Bacteria</taxon>
        <taxon>Bacillati</taxon>
        <taxon>Actinomycetota</taxon>
        <taxon>Thermoleophilia</taxon>
        <taxon>Solirubrobacterales</taxon>
        <taxon>Solirubrobacteraceae</taxon>
        <taxon>Solirubrobacter</taxon>
    </lineage>
</organism>
<dbReference type="Gene3D" id="3.40.630.30">
    <property type="match status" value="1"/>
</dbReference>
<dbReference type="InterPro" id="IPR000182">
    <property type="entry name" value="GNAT_dom"/>
</dbReference>
<dbReference type="Proteomes" id="UP001147700">
    <property type="component" value="Unassembled WGS sequence"/>
</dbReference>
<protein>
    <submittedName>
        <fullName evidence="4">GNAT family N-acetyltransferase</fullName>
    </submittedName>
</protein>
<dbReference type="EMBL" id="JAPCID010000002">
    <property type="protein sequence ID" value="MDA0136226.1"/>
    <property type="molecule type" value="Genomic_DNA"/>
</dbReference>
<dbReference type="PROSITE" id="PS51186">
    <property type="entry name" value="GNAT"/>
    <property type="match status" value="1"/>
</dbReference>
<evidence type="ECO:0000313" key="5">
    <source>
        <dbReference type="Proteomes" id="UP001147700"/>
    </source>
</evidence>
<keyword evidence="1" id="KW-0808">Transferase</keyword>
<evidence type="ECO:0000313" key="4">
    <source>
        <dbReference type="EMBL" id="MDA0136226.1"/>
    </source>
</evidence>
<evidence type="ECO:0000256" key="2">
    <source>
        <dbReference type="ARBA" id="ARBA00023315"/>
    </source>
</evidence>
<proteinExistence type="predicted"/>
<evidence type="ECO:0000256" key="1">
    <source>
        <dbReference type="ARBA" id="ARBA00022679"/>
    </source>
</evidence>
<dbReference type="RefSeq" id="WP_202953157.1">
    <property type="nucleotide sequence ID" value="NZ_JAPCID010000002.1"/>
</dbReference>
<feature type="domain" description="N-acetyltransferase" evidence="3">
    <location>
        <begin position="2"/>
        <end position="154"/>
    </location>
</feature>
<gene>
    <name evidence="4" type="ORF">OJ962_01855</name>
</gene>
<accession>A0ABT4RCH7</accession>
<dbReference type="Pfam" id="PF00583">
    <property type="entry name" value="Acetyltransf_1"/>
    <property type="match status" value="1"/>
</dbReference>
<sequence>MSQIAPDDPHADDVHALLTSHLAFIRAHTGPDDDFSLAADELTDAAVTLYSFRAGDGELLGVAALKHLDDTHAELKSMHTAEAARGRGVGRALVAHLLAVARERGYARVSLETGSGPEWVPARTLYARAGFSECEPFGNYTPHPACTFMTRALH</sequence>
<dbReference type="InterPro" id="IPR016181">
    <property type="entry name" value="Acyl_CoA_acyltransferase"/>
</dbReference>
<comment type="caution">
    <text evidence="4">The sequence shown here is derived from an EMBL/GenBank/DDBJ whole genome shotgun (WGS) entry which is preliminary data.</text>
</comment>
<dbReference type="InterPro" id="IPR050832">
    <property type="entry name" value="Bact_Acetyltransf"/>
</dbReference>
<dbReference type="PANTHER" id="PTHR43877">
    <property type="entry name" value="AMINOALKYLPHOSPHONATE N-ACETYLTRANSFERASE-RELATED-RELATED"/>
    <property type="match status" value="1"/>
</dbReference>
<keyword evidence="2" id="KW-0012">Acyltransferase</keyword>
<keyword evidence="5" id="KW-1185">Reference proteome</keyword>
<dbReference type="SUPFAM" id="SSF55729">
    <property type="entry name" value="Acyl-CoA N-acyltransferases (Nat)"/>
    <property type="match status" value="1"/>
</dbReference>
<name>A0ABT4RCH7_9ACTN</name>